<dbReference type="GO" id="GO:0016410">
    <property type="term" value="F:N-acyltransferase activity"/>
    <property type="evidence" value="ECO:0007669"/>
    <property type="project" value="UniProtKB-UniRule"/>
</dbReference>
<keyword evidence="12" id="KW-1185">Reference proteome</keyword>
<dbReference type="InterPro" id="IPR004563">
    <property type="entry name" value="Apolipo_AcylTrfase"/>
</dbReference>
<dbReference type="Pfam" id="PF20154">
    <property type="entry name" value="LNT_N"/>
    <property type="match status" value="1"/>
</dbReference>
<comment type="subcellular location">
    <subcellularLocation>
        <location evidence="1 9">Cell membrane</location>
        <topology evidence="1 9">Multi-pass membrane protein</topology>
    </subcellularLocation>
</comment>
<dbReference type="PROSITE" id="PS50263">
    <property type="entry name" value="CN_HYDROLASE"/>
    <property type="match status" value="1"/>
</dbReference>
<reference evidence="11 12" key="1">
    <citation type="submission" date="2015-05" db="EMBL/GenBank/DDBJ databases">
        <authorList>
            <person name="Tang B."/>
            <person name="Yu Y."/>
        </authorList>
    </citation>
    <scope>NUCLEOTIDE SEQUENCE [LARGE SCALE GENOMIC DNA]</scope>
    <source>
        <strain evidence="11 12">DSM 7029</strain>
    </source>
</reference>
<evidence type="ECO:0000256" key="8">
    <source>
        <dbReference type="ARBA" id="ARBA00023315"/>
    </source>
</evidence>
<comment type="function">
    <text evidence="9">Catalyzes the phospholipid dependent N-acylation of the N-terminal cysteine of apolipoprotein, the last step in lipoprotein maturation.</text>
</comment>
<dbReference type="Proteomes" id="UP000035352">
    <property type="component" value="Chromosome"/>
</dbReference>
<dbReference type="InterPro" id="IPR036526">
    <property type="entry name" value="C-N_Hydrolase_sf"/>
</dbReference>
<keyword evidence="7 9" id="KW-0472">Membrane</keyword>
<keyword evidence="3 9" id="KW-1003">Cell membrane</keyword>
<dbReference type="EC" id="2.3.1.269" evidence="9"/>
<feature type="transmembrane region" description="Helical" evidence="9">
    <location>
        <begin position="185"/>
        <end position="209"/>
    </location>
</feature>
<feature type="transmembrane region" description="Helical" evidence="9">
    <location>
        <begin position="44"/>
        <end position="66"/>
    </location>
</feature>
<evidence type="ECO:0000313" key="12">
    <source>
        <dbReference type="Proteomes" id="UP000035352"/>
    </source>
</evidence>
<dbReference type="GO" id="GO:0042158">
    <property type="term" value="P:lipoprotein biosynthetic process"/>
    <property type="evidence" value="ECO:0007669"/>
    <property type="project" value="UniProtKB-UniRule"/>
</dbReference>
<evidence type="ECO:0000256" key="7">
    <source>
        <dbReference type="ARBA" id="ARBA00023136"/>
    </source>
</evidence>
<evidence type="ECO:0000256" key="2">
    <source>
        <dbReference type="ARBA" id="ARBA00010065"/>
    </source>
</evidence>
<protein>
    <recommendedName>
        <fullName evidence="9">Apolipoprotein N-acyltransferase</fullName>
        <shortName evidence="9">ALP N-acyltransferase</shortName>
        <ecNumber evidence="9">2.3.1.269</ecNumber>
    </recommendedName>
</protein>
<feature type="domain" description="CN hydrolase" evidence="10">
    <location>
        <begin position="257"/>
        <end position="498"/>
    </location>
</feature>
<gene>
    <name evidence="9 11" type="primary">lnt</name>
    <name evidence="11" type="ORF">AAW51_4969</name>
</gene>
<dbReference type="GO" id="GO:0005886">
    <property type="term" value="C:plasma membrane"/>
    <property type="evidence" value="ECO:0007669"/>
    <property type="project" value="UniProtKB-SubCell"/>
</dbReference>
<keyword evidence="5 9" id="KW-0812">Transmembrane</keyword>
<feature type="transmembrane region" description="Helical" evidence="9">
    <location>
        <begin position="106"/>
        <end position="135"/>
    </location>
</feature>
<evidence type="ECO:0000313" key="11">
    <source>
        <dbReference type="EMBL" id="AKJ31660.1"/>
    </source>
</evidence>
<evidence type="ECO:0000256" key="4">
    <source>
        <dbReference type="ARBA" id="ARBA00022679"/>
    </source>
</evidence>
<dbReference type="Gene3D" id="3.60.110.10">
    <property type="entry name" value="Carbon-nitrogen hydrolase"/>
    <property type="match status" value="1"/>
</dbReference>
<feature type="transmembrane region" description="Helical" evidence="9">
    <location>
        <begin position="511"/>
        <end position="529"/>
    </location>
</feature>
<feature type="transmembrane region" description="Helical" evidence="9">
    <location>
        <begin position="73"/>
        <end position="94"/>
    </location>
</feature>
<evidence type="ECO:0000259" key="10">
    <source>
        <dbReference type="PROSITE" id="PS50263"/>
    </source>
</evidence>
<dbReference type="EMBL" id="CP011371">
    <property type="protein sequence ID" value="AKJ31660.1"/>
    <property type="molecule type" value="Genomic_DNA"/>
</dbReference>
<dbReference type="KEGG" id="pbh:AAW51_4969"/>
<sequence length="534" mass="56682">MAHLTASSLSRDGTASAGVGALALMHRWPALLLCAAIAGAVSPFGWAPVSCWPVALLGYGVLFSLLPHSRSPCHAFAVGLAFGLGLHLSGHGWVYTSLHDKTGMSVGWAVLGSAIFIGYLAIFTAVPCAVWRWGVGHRRRYTPSGQAAARIVAFSVCIALGEYARSLPFGGFTSLSLGHAMVDTWLAPVAPVLGVYGLSTLALAASAAAVTAATGRAPMHVRLTCLAATAVLLAGGRLLEPVEWVRPLGAPLSFRLIQGNVSQERKFDPQHVRAEVEAYLQDVMEAPADIVATPETAFPLFLNELPADTLSRLQDHARATGSHVFLGVATLGPDGEGRNSVVQVTPHGELSRYDKVRLMPFGEYSPIGLGWFAGRMQIALKDLQPGAADQPTLQVRGQRLGVLICHEDLFGEDTRRWVRRKGDDGVTVLLNVSNLAWFDGSDAIDQRLQIVRLHALALARPVLRVANTGVTVLVDARGRVGTALPTGVHGILSGQVQGVQGLTPYARYGEWPFLALSVSALGLAALLAMRTARH</sequence>
<dbReference type="InterPro" id="IPR045378">
    <property type="entry name" value="LNT_N"/>
</dbReference>
<dbReference type="NCBIfam" id="TIGR00546">
    <property type="entry name" value="lnt"/>
    <property type="match status" value="1"/>
</dbReference>
<keyword evidence="8 9" id="KW-0012">Acyltransferase</keyword>
<evidence type="ECO:0000256" key="1">
    <source>
        <dbReference type="ARBA" id="ARBA00004651"/>
    </source>
</evidence>
<dbReference type="CDD" id="cd07571">
    <property type="entry name" value="ALP_N-acyl_transferase"/>
    <property type="match status" value="1"/>
</dbReference>
<evidence type="ECO:0000256" key="3">
    <source>
        <dbReference type="ARBA" id="ARBA00022475"/>
    </source>
</evidence>
<comment type="similarity">
    <text evidence="2 9">Belongs to the CN hydrolase family. Apolipoprotein N-acyltransferase subfamily.</text>
</comment>
<dbReference type="STRING" id="413882.AAW51_4969"/>
<feature type="transmembrane region" description="Helical" evidence="9">
    <location>
        <begin position="221"/>
        <end position="239"/>
    </location>
</feature>
<dbReference type="PANTHER" id="PTHR38686:SF1">
    <property type="entry name" value="APOLIPOPROTEIN N-ACYLTRANSFERASE"/>
    <property type="match status" value="1"/>
</dbReference>
<feature type="transmembrane region" description="Helical" evidence="9">
    <location>
        <begin position="147"/>
        <end position="165"/>
    </location>
</feature>
<dbReference type="Pfam" id="PF00795">
    <property type="entry name" value="CN_hydrolase"/>
    <property type="match status" value="1"/>
</dbReference>
<dbReference type="AlphaFoldDB" id="A0A0G3BYQ5"/>
<dbReference type="PANTHER" id="PTHR38686">
    <property type="entry name" value="APOLIPOPROTEIN N-ACYLTRANSFERASE"/>
    <property type="match status" value="1"/>
</dbReference>
<keyword evidence="11" id="KW-0449">Lipoprotein</keyword>
<comment type="catalytic activity">
    <reaction evidence="9">
        <text>N-terminal S-1,2-diacyl-sn-glyceryl-L-cysteinyl-[lipoprotein] + a glycerophospholipid = N-acyl-S-1,2-diacyl-sn-glyceryl-L-cysteinyl-[lipoprotein] + a 2-acyl-sn-glycero-3-phospholipid + H(+)</text>
        <dbReference type="Rhea" id="RHEA:48228"/>
        <dbReference type="Rhea" id="RHEA-COMP:14681"/>
        <dbReference type="Rhea" id="RHEA-COMP:14684"/>
        <dbReference type="ChEBI" id="CHEBI:15378"/>
        <dbReference type="ChEBI" id="CHEBI:136912"/>
        <dbReference type="ChEBI" id="CHEBI:140656"/>
        <dbReference type="ChEBI" id="CHEBI:140657"/>
        <dbReference type="ChEBI" id="CHEBI:140660"/>
        <dbReference type="EC" id="2.3.1.269"/>
    </reaction>
</comment>
<accession>A0A0G3BYQ5</accession>
<proteinExistence type="inferred from homology"/>
<evidence type="ECO:0000256" key="6">
    <source>
        <dbReference type="ARBA" id="ARBA00022989"/>
    </source>
</evidence>
<keyword evidence="6 9" id="KW-1133">Transmembrane helix</keyword>
<name>A0A0G3BYQ5_9BURK</name>
<evidence type="ECO:0000256" key="5">
    <source>
        <dbReference type="ARBA" id="ARBA00022692"/>
    </source>
</evidence>
<evidence type="ECO:0000256" key="9">
    <source>
        <dbReference type="HAMAP-Rule" id="MF_01148"/>
    </source>
</evidence>
<comment type="pathway">
    <text evidence="9">Protein modification; lipoprotein biosynthesis (N-acyl transfer).</text>
</comment>
<keyword evidence="4 9" id="KW-0808">Transferase</keyword>
<dbReference type="UniPathway" id="UPA00666"/>
<organism evidence="11 12">
    <name type="scientific">Caldimonas brevitalea</name>
    <dbReference type="NCBI Taxonomy" id="413882"/>
    <lineage>
        <taxon>Bacteria</taxon>
        <taxon>Pseudomonadati</taxon>
        <taxon>Pseudomonadota</taxon>
        <taxon>Betaproteobacteria</taxon>
        <taxon>Burkholderiales</taxon>
        <taxon>Sphaerotilaceae</taxon>
        <taxon>Caldimonas</taxon>
    </lineage>
</organism>
<dbReference type="HAMAP" id="MF_01148">
    <property type="entry name" value="Lnt"/>
    <property type="match status" value="1"/>
</dbReference>
<dbReference type="SUPFAM" id="SSF56317">
    <property type="entry name" value="Carbon-nitrogen hydrolase"/>
    <property type="match status" value="1"/>
</dbReference>
<dbReference type="InterPro" id="IPR003010">
    <property type="entry name" value="C-N_Hydrolase"/>
</dbReference>